<dbReference type="GeneID" id="8200027"/>
<dbReference type="PANTHER" id="PTHR11097">
    <property type="entry name" value="EXOSOME COMPLEX EXONUCLEASE RIBOSOMAL RNA PROCESSING PROTEIN"/>
    <property type="match status" value="1"/>
</dbReference>
<comment type="similarity">
    <text evidence="3">Belongs to the RNase PH family.</text>
</comment>
<dbReference type="InterPro" id="IPR020568">
    <property type="entry name" value="Ribosomal_Su5_D2-typ_SF"/>
</dbReference>
<dbReference type="InterPro" id="IPR036345">
    <property type="entry name" value="ExoRNase_PH_dom2_sf"/>
</dbReference>
<dbReference type="InterPro" id="IPR027408">
    <property type="entry name" value="PNPase/RNase_PH_dom_sf"/>
</dbReference>
<dbReference type="GO" id="GO:0016075">
    <property type="term" value="P:rRNA catabolic process"/>
    <property type="evidence" value="ECO:0007669"/>
    <property type="project" value="EnsemblFungi"/>
</dbReference>
<dbReference type="Proteomes" id="UP000000314">
    <property type="component" value="Chromosome 3"/>
</dbReference>
<dbReference type="OrthoDB" id="272245at2759"/>
<dbReference type="GO" id="GO:0035925">
    <property type="term" value="F:mRNA 3'-UTR AU-rich region binding"/>
    <property type="evidence" value="ECO:0007669"/>
    <property type="project" value="TreeGrafter"/>
</dbReference>
<dbReference type="InParanoid" id="C4R6E3"/>
<keyword evidence="4" id="KW-0963">Cytoplasm</keyword>
<protein>
    <recommendedName>
        <fullName evidence="6">Ribosomal RNA-processing protein 42</fullName>
    </recommendedName>
</protein>
<dbReference type="GO" id="GO:0034473">
    <property type="term" value="P:U1 snRNA 3'-end processing"/>
    <property type="evidence" value="ECO:0007669"/>
    <property type="project" value="TreeGrafter"/>
</dbReference>
<dbReference type="GO" id="GO:0034476">
    <property type="term" value="P:U5 snRNA 3'-end processing"/>
    <property type="evidence" value="ECO:0007669"/>
    <property type="project" value="TreeGrafter"/>
</dbReference>
<dbReference type="AlphaFoldDB" id="C4R6E3"/>
<dbReference type="KEGG" id="ppa:PAS_chr3_1067"/>
<dbReference type="GO" id="GO:0000177">
    <property type="term" value="C:cytoplasmic exosome (RNase complex)"/>
    <property type="evidence" value="ECO:0007669"/>
    <property type="project" value="EnsemblFungi"/>
</dbReference>
<dbReference type="eggNOG" id="KOG1612">
    <property type="taxonomic scope" value="Eukaryota"/>
</dbReference>
<evidence type="ECO:0000313" key="8">
    <source>
        <dbReference type="EMBL" id="CAY71129.1"/>
    </source>
</evidence>
<dbReference type="SUPFAM" id="SSF55666">
    <property type="entry name" value="Ribonuclease PH domain 2-like"/>
    <property type="match status" value="1"/>
</dbReference>
<gene>
    <name evidence="8" type="ordered locus">PAS_chr3_1067</name>
</gene>
<evidence type="ECO:0000256" key="2">
    <source>
        <dbReference type="ARBA" id="ARBA00004604"/>
    </source>
</evidence>
<keyword evidence="9" id="KW-1185">Reference proteome</keyword>
<evidence type="ECO:0000256" key="4">
    <source>
        <dbReference type="ARBA" id="ARBA00022490"/>
    </source>
</evidence>
<dbReference type="PANTHER" id="PTHR11097:SF8">
    <property type="entry name" value="EXOSOME COMPLEX COMPONENT RRP42"/>
    <property type="match status" value="1"/>
</dbReference>
<dbReference type="GO" id="GO:0071028">
    <property type="term" value="P:nuclear mRNA surveillance"/>
    <property type="evidence" value="ECO:0007669"/>
    <property type="project" value="TreeGrafter"/>
</dbReference>
<evidence type="ECO:0000256" key="1">
    <source>
        <dbReference type="ARBA" id="ARBA00004496"/>
    </source>
</evidence>
<evidence type="ECO:0000313" key="9">
    <source>
        <dbReference type="Proteomes" id="UP000000314"/>
    </source>
</evidence>
<comment type="subcellular location">
    <subcellularLocation>
        <location evidence="1">Cytoplasm</location>
    </subcellularLocation>
    <subcellularLocation>
        <location evidence="2">Nucleus</location>
        <location evidence="2">Nucleolus</location>
    </subcellularLocation>
</comment>
<dbReference type="Gene3D" id="3.30.230.70">
    <property type="entry name" value="GHMP Kinase, N-terminal domain"/>
    <property type="match status" value="1"/>
</dbReference>
<proteinExistence type="inferred from homology"/>
<evidence type="ECO:0000256" key="5">
    <source>
        <dbReference type="ARBA" id="ARBA00022835"/>
    </source>
</evidence>
<dbReference type="FunCoup" id="C4R6E3">
    <property type="interactions" value="170"/>
</dbReference>
<dbReference type="GO" id="GO:0071038">
    <property type="term" value="P:TRAMP-dependent tRNA surveillance pathway"/>
    <property type="evidence" value="ECO:0007669"/>
    <property type="project" value="EnsemblFungi"/>
</dbReference>
<accession>C4R6E3</accession>
<dbReference type="SUPFAM" id="SSF54211">
    <property type="entry name" value="Ribosomal protein S5 domain 2-like"/>
    <property type="match status" value="1"/>
</dbReference>
<dbReference type="GO" id="GO:0034475">
    <property type="term" value="P:U4 snRNA 3'-end processing"/>
    <property type="evidence" value="ECO:0007669"/>
    <property type="project" value="TreeGrafter"/>
</dbReference>
<dbReference type="Pfam" id="PF01138">
    <property type="entry name" value="RNase_PH"/>
    <property type="match status" value="1"/>
</dbReference>
<dbReference type="SMR" id="C4R6E3"/>
<evidence type="ECO:0000256" key="6">
    <source>
        <dbReference type="ARBA" id="ARBA00042523"/>
    </source>
</evidence>
<dbReference type="GO" id="GO:0000176">
    <property type="term" value="C:nuclear exosome (RNase complex)"/>
    <property type="evidence" value="ECO:0007669"/>
    <property type="project" value="EnsemblFungi"/>
</dbReference>
<keyword evidence="5" id="KW-0271">Exosome</keyword>
<sequence length="291" mass="31779">MFKITLSPAERSYLHESLSCLSPIRPDARLNKQFRPLEATCSFLPGSNGSARIRMADGAECLASVKAKVVSLQLNNANSAQHLKNLIEVDLDINGIRDDSNLSSTIASSLKGSLVKHIPLEKLRLTHRYAFKLFIDIVVLSHSSVYPLTLLSLATYMALKSTKLPLLTSTVNDRDIEEQPMFSDDWESSLALFGDSSLSPPLLFVVAVVKDNIFIDPSPEEESVSENGICLTYANGKIISPLQTISLSPKDNTGINSAQILKAHALVKEIGPLVVKSLDEIVSDDSIKTIF</sequence>
<evidence type="ECO:0000259" key="7">
    <source>
        <dbReference type="Pfam" id="PF01138"/>
    </source>
</evidence>
<dbReference type="GO" id="GO:0000467">
    <property type="term" value="P:exonucleolytic trimming to generate mature 3'-end of 5.8S rRNA from tricistronic rRNA transcript (SSU-rRNA, 5.8S rRNA, LSU-rRNA)"/>
    <property type="evidence" value="ECO:0007669"/>
    <property type="project" value="EnsemblFungi"/>
</dbReference>
<name>C4R6E3_KOMPG</name>
<dbReference type="OMA" id="INKRWHW"/>
<dbReference type="InterPro" id="IPR050590">
    <property type="entry name" value="Exosome_comp_Rrp42_subfam"/>
</dbReference>
<dbReference type="HOGENOM" id="CLU_046570_1_0_1"/>
<evidence type="ECO:0000256" key="3">
    <source>
        <dbReference type="ARBA" id="ARBA00006678"/>
    </source>
</evidence>
<dbReference type="InterPro" id="IPR001247">
    <property type="entry name" value="ExoRNase_PH_dom1"/>
</dbReference>
<dbReference type="GO" id="GO:0005730">
    <property type="term" value="C:nucleolus"/>
    <property type="evidence" value="ECO:0007669"/>
    <property type="project" value="UniProtKB-SubCell"/>
</dbReference>
<dbReference type="STRING" id="644223.C4R6E3"/>
<dbReference type="RefSeq" id="XP_002493308.1">
    <property type="nucleotide sequence ID" value="XM_002493263.1"/>
</dbReference>
<dbReference type="EMBL" id="FN392321">
    <property type="protein sequence ID" value="CAY71129.1"/>
    <property type="molecule type" value="Genomic_DNA"/>
</dbReference>
<organism evidence="8 9">
    <name type="scientific">Komagataella phaffii (strain GS115 / ATCC 20864)</name>
    <name type="common">Yeast</name>
    <name type="synonym">Pichia pastoris</name>
    <dbReference type="NCBI Taxonomy" id="644223"/>
    <lineage>
        <taxon>Eukaryota</taxon>
        <taxon>Fungi</taxon>
        <taxon>Dikarya</taxon>
        <taxon>Ascomycota</taxon>
        <taxon>Saccharomycotina</taxon>
        <taxon>Pichiomycetes</taxon>
        <taxon>Pichiales</taxon>
        <taxon>Pichiaceae</taxon>
        <taxon>Komagataella</taxon>
    </lineage>
</organism>
<dbReference type="GO" id="GO:0071035">
    <property type="term" value="P:nuclear polyadenylation-dependent rRNA catabolic process"/>
    <property type="evidence" value="ECO:0007669"/>
    <property type="project" value="TreeGrafter"/>
</dbReference>
<feature type="domain" description="Exoribonuclease phosphorolytic" evidence="7">
    <location>
        <begin position="33"/>
        <end position="165"/>
    </location>
</feature>
<reference evidence="8 9" key="1">
    <citation type="journal article" date="2009" name="Nat. Biotechnol.">
        <title>Genome sequence of the recombinant protein production host Pichia pastoris.</title>
        <authorList>
            <person name="De Schutter K."/>
            <person name="Lin Y.C."/>
            <person name="Tiels P."/>
            <person name="Van Hecke A."/>
            <person name="Glinka S."/>
            <person name="Weber-Lehmann J."/>
            <person name="Rouze P."/>
            <person name="Van de Peer Y."/>
            <person name="Callewaert N."/>
        </authorList>
    </citation>
    <scope>NUCLEOTIDE SEQUENCE [LARGE SCALE GENOMIC DNA]</scope>
    <source>
        <strain evidence="9">GS115 / ATCC 20864</strain>
    </source>
</reference>